<reference evidence="2 3" key="1">
    <citation type="submission" date="2024-10" db="EMBL/GenBank/DDBJ databases">
        <title>The Natural Products Discovery Center: Release of the First 8490 Sequenced Strains for Exploring Actinobacteria Biosynthetic Diversity.</title>
        <authorList>
            <person name="Kalkreuter E."/>
            <person name="Kautsar S.A."/>
            <person name="Yang D."/>
            <person name="Bader C.D."/>
            <person name="Teijaro C.N."/>
            <person name="Fluegel L."/>
            <person name="Davis C.M."/>
            <person name="Simpson J.R."/>
            <person name="Lauterbach L."/>
            <person name="Steele A.D."/>
            <person name="Gui C."/>
            <person name="Meng S."/>
            <person name="Li G."/>
            <person name="Viehrig K."/>
            <person name="Ye F."/>
            <person name="Su P."/>
            <person name="Kiefer A.F."/>
            <person name="Nichols A."/>
            <person name="Cepeda A.J."/>
            <person name="Yan W."/>
            <person name="Fan B."/>
            <person name="Jiang Y."/>
            <person name="Adhikari A."/>
            <person name="Zheng C.-J."/>
            <person name="Schuster L."/>
            <person name="Cowan T.M."/>
            <person name="Smanski M.J."/>
            <person name="Chevrette M.G."/>
            <person name="De Carvalho L.P.S."/>
            <person name="Shen B."/>
        </authorList>
    </citation>
    <scope>NUCLEOTIDE SEQUENCE [LARGE SCALE GENOMIC DNA]</scope>
    <source>
        <strain evidence="2 3">NPDC006488</strain>
    </source>
</reference>
<evidence type="ECO:0000313" key="3">
    <source>
        <dbReference type="Proteomes" id="UP001601303"/>
    </source>
</evidence>
<keyword evidence="3" id="KW-1185">Reference proteome</keyword>
<gene>
    <name evidence="2" type="ORF">ACFYNQ_02855</name>
</gene>
<dbReference type="EMBL" id="JBIAHM010000001">
    <property type="protein sequence ID" value="MFE9597503.1"/>
    <property type="molecule type" value="Genomic_DNA"/>
</dbReference>
<dbReference type="RefSeq" id="WP_388102160.1">
    <property type="nucleotide sequence ID" value="NZ_JBIAHM010000001.1"/>
</dbReference>
<comment type="caution">
    <text evidence="2">The sequence shown here is derived from an EMBL/GenBank/DDBJ whole genome shotgun (WGS) entry which is preliminary data.</text>
</comment>
<evidence type="ECO:0000256" key="1">
    <source>
        <dbReference type="SAM" id="MobiDB-lite"/>
    </source>
</evidence>
<evidence type="ECO:0000313" key="2">
    <source>
        <dbReference type="EMBL" id="MFE9597503.1"/>
    </source>
</evidence>
<proteinExistence type="predicted"/>
<accession>A0ABW6LWJ9</accession>
<protein>
    <submittedName>
        <fullName evidence="2">Uncharacterized protein</fullName>
    </submittedName>
</protein>
<sequence length="44" mass="4433">MGTLLGMARADGLDLFVDVAAPVAPSAPDRTDPAHMGPGNLVNT</sequence>
<name>A0ABW6LWJ9_9ACTN</name>
<feature type="region of interest" description="Disordered" evidence="1">
    <location>
        <begin position="24"/>
        <end position="44"/>
    </location>
</feature>
<dbReference type="Proteomes" id="UP001601303">
    <property type="component" value="Unassembled WGS sequence"/>
</dbReference>
<organism evidence="2 3">
    <name type="scientific">Streptomyces hokutonensis</name>
    <dbReference type="NCBI Taxonomy" id="1306990"/>
    <lineage>
        <taxon>Bacteria</taxon>
        <taxon>Bacillati</taxon>
        <taxon>Actinomycetota</taxon>
        <taxon>Actinomycetes</taxon>
        <taxon>Kitasatosporales</taxon>
        <taxon>Streptomycetaceae</taxon>
        <taxon>Streptomyces</taxon>
    </lineage>
</organism>